<gene>
    <name evidence="2" type="ORF">SEMRO_196_G083460.1</name>
</gene>
<dbReference type="SUPFAM" id="SSF53335">
    <property type="entry name" value="S-adenosyl-L-methionine-dependent methyltransferases"/>
    <property type="match status" value="1"/>
</dbReference>
<protein>
    <submittedName>
        <fullName evidence="2">Methyltransferase domain</fullName>
    </submittedName>
</protein>
<dbReference type="AlphaFoldDB" id="A0A9N8DPL0"/>
<dbReference type="CDD" id="cd02440">
    <property type="entry name" value="AdoMet_MTases"/>
    <property type="match status" value="1"/>
</dbReference>
<proteinExistence type="predicted"/>
<keyword evidence="2" id="KW-0489">Methyltransferase</keyword>
<evidence type="ECO:0000259" key="1">
    <source>
        <dbReference type="Pfam" id="PF08241"/>
    </source>
</evidence>
<dbReference type="Pfam" id="PF08241">
    <property type="entry name" value="Methyltransf_11"/>
    <property type="match status" value="1"/>
</dbReference>
<name>A0A9N8DPL0_9STRA</name>
<sequence>MKLLRQSLFALIAAGSTRRSVAFVTPKLLPPVSIANSRLFESKAGTTDDIPMAEKVLMAPKWPPEWPYSDTDFARMDESDDKIFYDQPRLVYHIDDPAVEALTQYYAENFKDGEDILDICSSWVSHFPKEFKGGNVVGLGMNEYELSQNKQLSSFVVEDLNEKPVFPFDDESFDKVTCVVSVDYLNKPLEVFKEIGRVLRPGGECILSMSNRCFPTKAFQIWLQTSDLEHVFIAGSFFHYAGLFEPPSSKDISPNPGRSDPLYIVKATKKS</sequence>
<dbReference type="Proteomes" id="UP001153069">
    <property type="component" value="Unassembled WGS sequence"/>
</dbReference>
<keyword evidence="2" id="KW-0808">Transferase</keyword>
<evidence type="ECO:0000313" key="3">
    <source>
        <dbReference type="Proteomes" id="UP001153069"/>
    </source>
</evidence>
<dbReference type="GO" id="GO:0032259">
    <property type="term" value="P:methylation"/>
    <property type="evidence" value="ECO:0007669"/>
    <property type="project" value="UniProtKB-KW"/>
</dbReference>
<feature type="domain" description="Methyltransferase type 11" evidence="1">
    <location>
        <begin position="133"/>
        <end position="207"/>
    </location>
</feature>
<dbReference type="Gene3D" id="3.40.50.150">
    <property type="entry name" value="Vaccinia Virus protein VP39"/>
    <property type="match status" value="1"/>
</dbReference>
<accession>A0A9N8DPL0</accession>
<dbReference type="InterPro" id="IPR013216">
    <property type="entry name" value="Methyltransf_11"/>
</dbReference>
<comment type="caution">
    <text evidence="2">The sequence shown here is derived from an EMBL/GenBank/DDBJ whole genome shotgun (WGS) entry which is preliminary data.</text>
</comment>
<dbReference type="GO" id="GO:0008757">
    <property type="term" value="F:S-adenosylmethionine-dependent methyltransferase activity"/>
    <property type="evidence" value="ECO:0007669"/>
    <property type="project" value="InterPro"/>
</dbReference>
<dbReference type="PANTHER" id="PTHR43036:SF2">
    <property type="entry name" value="OS04G0481300 PROTEIN"/>
    <property type="match status" value="1"/>
</dbReference>
<dbReference type="PANTHER" id="PTHR43036">
    <property type="entry name" value="OSJNBB0011N17.9 PROTEIN"/>
    <property type="match status" value="1"/>
</dbReference>
<organism evidence="2 3">
    <name type="scientific">Seminavis robusta</name>
    <dbReference type="NCBI Taxonomy" id="568900"/>
    <lineage>
        <taxon>Eukaryota</taxon>
        <taxon>Sar</taxon>
        <taxon>Stramenopiles</taxon>
        <taxon>Ochrophyta</taxon>
        <taxon>Bacillariophyta</taxon>
        <taxon>Bacillariophyceae</taxon>
        <taxon>Bacillariophycidae</taxon>
        <taxon>Naviculales</taxon>
        <taxon>Naviculaceae</taxon>
        <taxon>Seminavis</taxon>
    </lineage>
</organism>
<dbReference type="InterPro" id="IPR029063">
    <property type="entry name" value="SAM-dependent_MTases_sf"/>
</dbReference>
<dbReference type="OrthoDB" id="2013972at2759"/>
<reference evidence="2" key="1">
    <citation type="submission" date="2020-06" db="EMBL/GenBank/DDBJ databases">
        <authorList>
            <consortium name="Plant Systems Biology data submission"/>
        </authorList>
    </citation>
    <scope>NUCLEOTIDE SEQUENCE</scope>
    <source>
        <strain evidence="2">D6</strain>
    </source>
</reference>
<keyword evidence="3" id="KW-1185">Reference proteome</keyword>
<evidence type="ECO:0000313" key="2">
    <source>
        <dbReference type="EMBL" id="CAB9504406.1"/>
    </source>
</evidence>
<dbReference type="EMBL" id="CAICTM010000195">
    <property type="protein sequence ID" value="CAB9504406.1"/>
    <property type="molecule type" value="Genomic_DNA"/>
</dbReference>